<name>A0A0N4ZW50_PARTI</name>
<sequence length="85" mass="9236">MNASGRPNTCKSNGIIQLAGYESGARVRNAIALSNVQIFIGLRWARVTLASWRGNGSPRRRCLGALRGESPTLVLRHGPDSYGRQ</sequence>
<dbReference type="AlphaFoldDB" id="A0A0N4ZW50"/>
<proteinExistence type="predicted"/>
<dbReference type="WBParaSite" id="PTRK_0001283400.1">
    <property type="protein sequence ID" value="PTRK_0001283400.1"/>
    <property type="gene ID" value="PTRK_0001283400"/>
</dbReference>
<reference evidence="2" key="1">
    <citation type="submission" date="2017-02" db="UniProtKB">
        <authorList>
            <consortium name="WormBaseParasite"/>
        </authorList>
    </citation>
    <scope>IDENTIFICATION</scope>
</reference>
<accession>A0A0N4ZW50</accession>
<keyword evidence="1" id="KW-1185">Reference proteome</keyword>
<evidence type="ECO:0000313" key="1">
    <source>
        <dbReference type="Proteomes" id="UP000038045"/>
    </source>
</evidence>
<organism evidence="1 2">
    <name type="scientific">Parastrongyloides trichosuri</name>
    <name type="common">Possum-specific nematode worm</name>
    <dbReference type="NCBI Taxonomy" id="131310"/>
    <lineage>
        <taxon>Eukaryota</taxon>
        <taxon>Metazoa</taxon>
        <taxon>Ecdysozoa</taxon>
        <taxon>Nematoda</taxon>
        <taxon>Chromadorea</taxon>
        <taxon>Rhabditida</taxon>
        <taxon>Tylenchina</taxon>
        <taxon>Panagrolaimomorpha</taxon>
        <taxon>Strongyloidoidea</taxon>
        <taxon>Strongyloididae</taxon>
        <taxon>Parastrongyloides</taxon>
    </lineage>
</organism>
<dbReference type="Proteomes" id="UP000038045">
    <property type="component" value="Unplaced"/>
</dbReference>
<evidence type="ECO:0000313" key="2">
    <source>
        <dbReference type="WBParaSite" id="PTRK_0001283400.1"/>
    </source>
</evidence>
<protein>
    <submittedName>
        <fullName evidence="2">Polygalacturonase</fullName>
    </submittedName>
</protein>